<name>M1PDD4_DESSD</name>
<keyword evidence="2" id="KW-1185">Reference proteome</keyword>
<dbReference type="KEGG" id="dsf:UWK_01187"/>
<dbReference type="AlphaFoldDB" id="M1PDD4"/>
<evidence type="ECO:0000313" key="1">
    <source>
        <dbReference type="EMBL" id="AGF77755.1"/>
    </source>
</evidence>
<accession>M1PDD4</accession>
<evidence type="ECO:0000313" key="2">
    <source>
        <dbReference type="Proteomes" id="UP000011721"/>
    </source>
</evidence>
<sequence length="83" mass="9663">MNKIILAIAATIFLLSILLRILFALFFPDRFAEGARKVLFLEKREQNLFRTGKKSSDTKRNRHADFPTGQVALENKCIRKEWP</sequence>
<reference evidence="2" key="1">
    <citation type="journal article" date="2013" name="Stand. Genomic Sci.">
        <title>Complete genome sequence of Desulfocapsa sulfexigens, a marine deltaproteobacterium specialized in disproportionating inorganic sulfur compounds.</title>
        <authorList>
            <person name="Finster K.W."/>
            <person name="Kjeldsen K.U."/>
            <person name="Kube M."/>
            <person name="Reinhardt R."/>
            <person name="Mussmann M."/>
            <person name="Amann R."/>
            <person name="Schreiber L."/>
        </authorList>
    </citation>
    <scope>NUCLEOTIDE SEQUENCE [LARGE SCALE GENOMIC DNA]</scope>
    <source>
        <strain evidence="2">DSM 10523 / SB164P1</strain>
    </source>
</reference>
<dbReference type="RefSeq" id="WP_015403449.1">
    <property type="nucleotide sequence ID" value="NC_020304.1"/>
</dbReference>
<dbReference type="HOGENOM" id="CLU_2537135_0_0_7"/>
<dbReference type="EMBL" id="CP003985">
    <property type="protein sequence ID" value="AGF77755.1"/>
    <property type="molecule type" value="Genomic_DNA"/>
</dbReference>
<proteinExistence type="predicted"/>
<dbReference type="Proteomes" id="UP000011721">
    <property type="component" value="Chromosome"/>
</dbReference>
<gene>
    <name evidence="1" type="ordered locus">UWK_01187</name>
</gene>
<dbReference type="STRING" id="1167006.UWK_01187"/>
<organism evidence="1 2">
    <name type="scientific">Desulfocapsa sulfexigens (strain DSM 10523 / SB164P1)</name>
    <dbReference type="NCBI Taxonomy" id="1167006"/>
    <lineage>
        <taxon>Bacteria</taxon>
        <taxon>Pseudomonadati</taxon>
        <taxon>Thermodesulfobacteriota</taxon>
        <taxon>Desulfobulbia</taxon>
        <taxon>Desulfobulbales</taxon>
        <taxon>Desulfocapsaceae</taxon>
        <taxon>Desulfocapsa</taxon>
    </lineage>
</organism>
<protein>
    <submittedName>
        <fullName evidence="1">Uncharacterized protein</fullName>
    </submittedName>
</protein>